<dbReference type="GO" id="GO:0003723">
    <property type="term" value="F:RNA binding"/>
    <property type="evidence" value="ECO:0007669"/>
    <property type="project" value="UniProtKB-UniRule"/>
</dbReference>
<evidence type="ECO:0000256" key="3">
    <source>
        <dbReference type="ARBA" id="ARBA00023242"/>
    </source>
</evidence>
<reference evidence="6 7" key="1">
    <citation type="submission" date="2021-06" db="EMBL/GenBank/DDBJ databases">
        <title>Caerostris extrusa draft genome.</title>
        <authorList>
            <person name="Kono N."/>
            <person name="Arakawa K."/>
        </authorList>
    </citation>
    <scope>NUCLEOTIDE SEQUENCE [LARGE SCALE GENOMIC DNA]</scope>
</reference>
<keyword evidence="7" id="KW-1185">Reference proteome</keyword>
<accession>A0AAV4VYW3</accession>
<dbReference type="GO" id="GO:0000785">
    <property type="term" value="C:chromatin"/>
    <property type="evidence" value="ECO:0007669"/>
    <property type="project" value="TreeGrafter"/>
</dbReference>
<dbReference type="InterPro" id="IPR012677">
    <property type="entry name" value="Nucleotide-bd_a/b_plait_sf"/>
</dbReference>
<dbReference type="GO" id="GO:0010468">
    <property type="term" value="P:regulation of gene expression"/>
    <property type="evidence" value="ECO:0007669"/>
    <property type="project" value="TreeGrafter"/>
</dbReference>
<dbReference type="PANTHER" id="PTHR48033:SF10">
    <property type="entry name" value="RNA-BINDING PROTEIN SQUID"/>
    <property type="match status" value="1"/>
</dbReference>
<dbReference type="EMBL" id="BPLR01015352">
    <property type="protein sequence ID" value="GIY75507.1"/>
    <property type="molecule type" value="Genomic_DNA"/>
</dbReference>
<dbReference type="Pfam" id="PF00076">
    <property type="entry name" value="RRM_1"/>
    <property type="match status" value="1"/>
</dbReference>
<dbReference type="PROSITE" id="PS50102">
    <property type="entry name" value="RRM"/>
    <property type="match status" value="1"/>
</dbReference>
<evidence type="ECO:0000256" key="4">
    <source>
        <dbReference type="PROSITE-ProRule" id="PRU00176"/>
    </source>
</evidence>
<protein>
    <recommendedName>
        <fullName evidence="5">RRM domain-containing protein</fullName>
    </recommendedName>
</protein>
<comment type="caution">
    <text evidence="6">The sequence shown here is derived from an EMBL/GenBank/DDBJ whole genome shotgun (WGS) entry which is preliminary data.</text>
</comment>
<dbReference type="Gene3D" id="3.30.70.330">
    <property type="match status" value="1"/>
</dbReference>
<keyword evidence="3" id="KW-0539">Nucleus</keyword>
<dbReference type="InterPro" id="IPR035979">
    <property type="entry name" value="RBD_domain_sf"/>
</dbReference>
<evidence type="ECO:0000256" key="2">
    <source>
        <dbReference type="ARBA" id="ARBA00022884"/>
    </source>
</evidence>
<evidence type="ECO:0000259" key="5">
    <source>
        <dbReference type="PROSITE" id="PS50102"/>
    </source>
</evidence>
<gene>
    <name evidence="6" type="ORF">CEXT_318551</name>
</gene>
<proteinExistence type="predicted"/>
<evidence type="ECO:0000313" key="7">
    <source>
        <dbReference type="Proteomes" id="UP001054945"/>
    </source>
</evidence>
<organism evidence="6 7">
    <name type="scientific">Caerostris extrusa</name>
    <name type="common">Bark spider</name>
    <name type="synonym">Caerostris bankana</name>
    <dbReference type="NCBI Taxonomy" id="172846"/>
    <lineage>
        <taxon>Eukaryota</taxon>
        <taxon>Metazoa</taxon>
        <taxon>Ecdysozoa</taxon>
        <taxon>Arthropoda</taxon>
        <taxon>Chelicerata</taxon>
        <taxon>Arachnida</taxon>
        <taxon>Araneae</taxon>
        <taxon>Araneomorphae</taxon>
        <taxon>Entelegynae</taxon>
        <taxon>Araneoidea</taxon>
        <taxon>Araneidae</taxon>
        <taxon>Caerostris</taxon>
    </lineage>
</organism>
<dbReference type="SUPFAM" id="SSF54928">
    <property type="entry name" value="RNA-binding domain, RBD"/>
    <property type="match status" value="1"/>
</dbReference>
<evidence type="ECO:0000256" key="1">
    <source>
        <dbReference type="ARBA" id="ARBA00004123"/>
    </source>
</evidence>
<dbReference type="InterPro" id="IPR000504">
    <property type="entry name" value="RRM_dom"/>
</dbReference>
<dbReference type="GO" id="GO:0005654">
    <property type="term" value="C:nucleoplasm"/>
    <property type="evidence" value="ECO:0007669"/>
    <property type="project" value="TreeGrafter"/>
</dbReference>
<feature type="domain" description="RRM" evidence="5">
    <location>
        <begin position="26"/>
        <end position="116"/>
    </location>
</feature>
<sequence length="116" mass="13343">MSSRKIWNESKLLRDHKVKSVNVRYRKLFVGGIDSDVTENDLKAYFEKFGVITGCTIHRNRDTGKSRGFGFVTFKDPSSIDDVQNSRPHTICNCEVNSFTHILLQQKNSHKPSREV</sequence>
<dbReference type="AlphaFoldDB" id="A0AAV4VYW3"/>
<dbReference type="PANTHER" id="PTHR48033">
    <property type="entry name" value="RNA-BINDING (RRM/RBD/RNP MOTIFS) FAMILY PROTEIN"/>
    <property type="match status" value="1"/>
</dbReference>
<comment type="subcellular location">
    <subcellularLocation>
        <location evidence="1">Nucleus</location>
    </subcellularLocation>
</comment>
<evidence type="ECO:0000313" key="6">
    <source>
        <dbReference type="EMBL" id="GIY75507.1"/>
    </source>
</evidence>
<name>A0AAV4VYW3_CAEEX</name>
<dbReference type="SMART" id="SM00360">
    <property type="entry name" value="RRM"/>
    <property type="match status" value="1"/>
</dbReference>
<keyword evidence="2 4" id="KW-0694">RNA-binding</keyword>
<dbReference type="Proteomes" id="UP001054945">
    <property type="component" value="Unassembled WGS sequence"/>
</dbReference>